<keyword evidence="1" id="KW-0812">Transmembrane</keyword>
<dbReference type="AlphaFoldDB" id="A0A2M4DG67"/>
<name>A0A2M4DG67_ANODA</name>
<keyword evidence="1" id="KW-0472">Membrane</keyword>
<dbReference type="EMBL" id="GGFL01012412">
    <property type="protein sequence ID" value="MBW76590.1"/>
    <property type="molecule type" value="Transcribed_RNA"/>
</dbReference>
<keyword evidence="1" id="KW-1133">Transmembrane helix</keyword>
<feature type="transmembrane region" description="Helical" evidence="1">
    <location>
        <begin position="12"/>
        <end position="34"/>
    </location>
</feature>
<sequence length="143" mass="16172">MYYRSINLFRGFASRSAGTLSLVLFLRIFCAAAFVVLLDHSYFVAPLTVVFGCDRVRRRRRHHDRSRPPEIGGGARDEKMLAPPKTINLLCNAPLVNDACEWECVSCELFILHPPVNHTDHLFCIPLVRSAKTVFLRILCSVG</sequence>
<accession>A0A2M4DG67</accession>
<protein>
    <submittedName>
        <fullName evidence="2">Putative secreted protein</fullName>
    </submittedName>
</protein>
<organism evidence="2">
    <name type="scientific">Anopheles darlingi</name>
    <name type="common">Mosquito</name>
    <dbReference type="NCBI Taxonomy" id="43151"/>
    <lineage>
        <taxon>Eukaryota</taxon>
        <taxon>Metazoa</taxon>
        <taxon>Ecdysozoa</taxon>
        <taxon>Arthropoda</taxon>
        <taxon>Hexapoda</taxon>
        <taxon>Insecta</taxon>
        <taxon>Pterygota</taxon>
        <taxon>Neoptera</taxon>
        <taxon>Endopterygota</taxon>
        <taxon>Diptera</taxon>
        <taxon>Nematocera</taxon>
        <taxon>Culicoidea</taxon>
        <taxon>Culicidae</taxon>
        <taxon>Anophelinae</taxon>
        <taxon>Anopheles</taxon>
    </lineage>
</organism>
<evidence type="ECO:0000313" key="2">
    <source>
        <dbReference type="EMBL" id="MBW76590.1"/>
    </source>
</evidence>
<proteinExistence type="predicted"/>
<evidence type="ECO:0000256" key="1">
    <source>
        <dbReference type="SAM" id="Phobius"/>
    </source>
</evidence>
<reference evidence="2" key="1">
    <citation type="submission" date="2018-01" db="EMBL/GenBank/DDBJ databases">
        <title>An insight into the sialome of Amazonian anophelines.</title>
        <authorList>
            <person name="Ribeiro J.M."/>
            <person name="Scarpassa V."/>
            <person name="Calvo E."/>
        </authorList>
    </citation>
    <scope>NUCLEOTIDE SEQUENCE</scope>
</reference>